<dbReference type="AlphaFoldDB" id="A0A0B8NHV0"/>
<proteinExistence type="predicted"/>
<evidence type="ECO:0000313" key="2">
    <source>
        <dbReference type="Proteomes" id="UP000037179"/>
    </source>
</evidence>
<gene>
    <name evidence="1" type="ORF">NSK11_contig00072-0041</name>
</gene>
<dbReference type="RefSeq" id="WP_045438184.1">
    <property type="nucleotide sequence ID" value="NZ_AP017900.1"/>
</dbReference>
<dbReference type="Proteomes" id="UP000037179">
    <property type="component" value="Unassembled WGS sequence"/>
</dbReference>
<sequence>MAEHEGEHFRPRGREFHIAFGRPRYFQPADQQAVRRATDELMADLVRRSGRPYVDCYAATFKQQAA</sequence>
<evidence type="ECO:0000313" key="1">
    <source>
        <dbReference type="EMBL" id="GAP30117.1"/>
    </source>
</evidence>
<comment type="caution">
    <text evidence="1">The sequence shown here is derived from an EMBL/GenBank/DDBJ whole genome shotgun (WGS) entry which is preliminary data.</text>
</comment>
<reference evidence="1 2" key="2">
    <citation type="journal article" date="2016" name="Genome Announc.">
        <title>Draft Genome Sequence of Erythromycin- and Oxytetracycline-Sensitive Nocardia seriolae Strain U-1 (NBRC 110359).</title>
        <authorList>
            <person name="Imajoh M."/>
            <person name="Sukeda M."/>
            <person name="Shimizu M."/>
            <person name="Yamane J."/>
            <person name="Ohnishi K."/>
            <person name="Oshima S."/>
        </authorList>
    </citation>
    <scope>NUCLEOTIDE SEQUENCE [LARGE SCALE GENOMIC DNA]</scope>
    <source>
        <strain evidence="1 2">U-1</strain>
    </source>
</reference>
<reference evidence="2" key="1">
    <citation type="submission" date="2015-07" db="EMBL/GenBank/DDBJ databases">
        <title>Nocardia seriolae U-1 whole genome shotgun sequence.</title>
        <authorList>
            <person name="Imajoh M."/>
            <person name="Fukumoto Y."/>
            <person name="Sukeda M."/>
            <person name="Yamane J."/>
            <person name="Yamasaki K."/>
            <person name="Shimizu M."/>
            <person name="Ohnishi K."/>
            <person name="Oshima S."/>
        </authorList>
    </citation>
    <scope>NUCLEOTIDE SEQUENCE [LARGE SCALE GENOMIC DNA]</scope>
    <source>
        <strain evidence="2">U-1</strain>
    </source>
</reference>
<dbReference type="GeneID" id="93370562"/>
<keyword evidence="2" id="KW-1185">Reference proteome</keyword>
<protein>
    <submittedName>
        <fullName evidence="1">Uncharacterized protein</fullName>
    </submittedName>
</protein>
<accession>A0A0B8NHV0</accession>
<dbReference type="EMBL" id="BBYQ01000072">
    <property type="protein sequence ID" value="GAP30117.1"/>
    <property type="molecule type" value="Genomic_DNA"/>
</dbReference>
<organism evidence="1 2">
    <name type="scientific">Nocardia seriolae</name>
    <dbReference type="NCBI Taxonomy" id="37332"/>
    <lineage>
        <taxon>Bacteria</taxon>
        <taxon>Bacillati</taxon>
        <taxon>Actinomycetota</taxon>
        <taxon>Actinomycetes</taxon>
        <taxon>Mycobacteriales</taxon>
        <taxon>Nocardiaceae</taxon>
        <taxon>Nocardia</taxon>
    </lineage>
</organism>
<name>A0A0B8NHV0_9NOCA</name>